<dbReference type="InterPro" id="IPR021765">
    <property type="entry name" value="UstYa-like"/>
</dbReference>
<keyword evidence="7" id="KW-0325">Glycoprotein</keyword>
<dbReference type="AlphaFoldDB" id="F0XEV7"/>
<dbReference type="HOGENOM" id="CLU_042941_2_0_1"/>
<comment type="subcellular location">
    <subcellularLocation>
        <location evidence="1">Membrane</location>
        <topology evidence="1">Single-pass membrane protein</topology>
    </subcellularLocation>
</comment>
<dbReference type="Pfam" id="PF11807">
    <property type="entry name" value="UstYa"/>
    <property type="match status" value="1"/>
</dbReference>
<evidence type="ECO:0000256" key="2">
    <source>
        <dbReference type="ARBA" id="ARBA00004685"/>
    </source>
</evidence>
<evidence type="ECO:0000256" key="8">
    <source>
        <dbReference type="ARBA" id="ARBA00035112"/>
    </source>
</evidence>
<evidence type="ECO:0000313" key="10">
    <source>
        <dbReference type="Proteomes" id="UP000007796"/>
    </source>
</evidence>
<evidence type="ECO:0000256" key="5">
    <source>
        <dbReference type="ARBA" id="ARBA00023026"/>
    </source>
</evidence>
<reference evidence="9 10" key="1">
    <citation type="journal article" date="2011" name="Proc. Natl. Acad. Sci. U.S.A.">
        <title>Genome and transcriptome analyses of the mountain pine beetle-fungal symbiont Grosmannia clavigera, a lodgepole pine pathogen.</title>
        <authorList>
            <person name="DiGuistini S."/>
            <person name="Wang Y."/>
            <person name="Liao N.Y."/>
            <person name="Taylor G."/>
            <person name="Tanguay P."/>
            <person name="Feau N."/>
            <person name="Henrissat B."/>
            <person name="Chan S.K."/>
            <person name="Hesse-Orce U."/>
            <person name="Alamouti S.M."/>
            <person name="Tsui C.K.M."/>
            <person name="Docking R.T."/>
            <person name="Levasseur A."/>
            <person name="Haridas S."/>
            <person name="Robertson G."/>
            <person name="Birol I."/>
            <person name="Holt R.A."/>
            <person name="Marra M.A."/>
            <person name="Hamelin R.C."/>
            <person name="Hirst M."/>
            <person name="Jones S.J.M."/>
            <person name="Bohlmann J."/>
            <person name="Breuil C."/>
        </authorList>
    </citation>
    <scope>NUCLEOTIDE SEQUENCE [LARGE SCALE GENOMIC DNA]</scope>
    <source>
        <strain evidence="10">kw1407 / UAMH 11150</strain>
    </source>
</reference>
<dbReference type="OrthoDB" id="3687641at2759"/>
<keyword evidence="4" id="KW-1133">Transmembrane helix</keyword>
<dbReference type="RefSeq" id="XP_014173551.1">
    <property type="nucleotide sequence ID" value="XM_014318076.1"/>
</dbReference>
<gene>
    <name evidence="9" type="ORF">CMQ_997</name>
</gene>
<evidence type="ECO:0000256" key="4">
    <source>
        <dbReference type="ARBA" id="ARBA00022989"/>
    </source>
</evidence>
<name>F0XEV7_GROCL</name>
<comment type="pathway">
    <text evidence="2">Mycotoxin biosynthesis.</text>
</comment>
<evidence type="ECO:0000313" key="9">
    <source>
        <dbReference type="EMBL" id="EFX04069.1"/>
    </source>
</evidence>
<organism evidence="10">
    <name type="scientific">Grosmannia clavigera (strain kw1407 / UAMH 11150)</name>
    <name type="common">Blue stain fungus</name>
    <name type="synonym">Graphiocladiella clavigera</name>
    <dbReference type="NCBI Taxonomy" id="655863"/>
    <lineage>
        <taxon>Eukaryota</taxon>
        <taxon>Fungi</taxon>
        <taxon>Dikarya</taxon>
        <taxon>Ascomycota</taxon>
        <taxon>Pezizomycotina</taxon>
        <taxon>Sordariomycetes</taxon>
        <taxon>Sordariomycetidae</taxon>
        <taxon>Ophiostomatales</taxon>
        <taxon>Ophiostomataceae</taxon>
        <taxon>Leptographium</taxon>
    </lineage>
</organism>
<evidence type="ECO:0000256" key="1">
    <source>
        <dbReference type="ARBA" id="ARBA00004167"/>
    </source>
</evidence>
<dbReference type="PANTHER" id="PTHR33365">
    <property type="entry name" value="YALI0B05434P"/>
    <property type="match status" value="1"/>
</dbReference>
<dbReference type="STRING" id="655863.F0XEV7"/>
<keyword evidence="5" id="KW-0843">Virulence</keyword>
<accession>F0XEV7</accession>
<proteinExistence type="inferred from homology"/>
<dbReference type="PANTHER" id="PTHR33365:SF4">
    <property type="entry name" value="CYCLOCHLOROTINE BIOSYNTHESIS PROTEIN O"/>
    <property type="match status" value="1"/>
</dbReference>
<protein>
    <recommendedName>
        <fullName evidence="11">Tat pathway signal sequence</fullName>
    </recommendedName>
</protein>
<comment type="similarity">
    <text evidence="8">Belongs to the ustYa family.</text>
</comment>
<evidence type="ECO:0000256" key="6">
    <source>
        <dbReference type="ARBA" id="ARBA00023136"/>
    </source>
</evidence>
<keyword evidence="3" id="KW-0812">Transmembrane</keyword>
<dbReference type="GO" id="GO:0016020">
    <property type="term" value="C:membrane"/>
    <property type="evidence" value="ECO:0007669"/>
    <property type="project" value="UniProtKB-SubCell"/>
</dbReference>
<evidence type="ECO:0000256" key="7">
    <source>
        <dbReference type="ARBA" id="ARBA00023180"/>
    </source>
</evidence>
<dbReference type="eggNOG" id="ENOG502SJ2Y">
    <property type="taxonomic scope" value="Eukaryota"/>
</dbReference>
<sequence length="298" mass="34351">MSVHFHHDLDPSSAEPFLVATSKARDDDIGFEEADLGASRPLYRGIVVQDVCIRIIYSPWLPWFLLVLAGAALLHQTICPWTAEQAETHPGPPHLLYSPAQDAVEYEVHKFHLGLDTDLTEYQGEPSPELDRRWSELYNVGINLIPLESARQLPNRTILFPHDEQRRYLVELDVFHQLHCLNMIRKALRPDYYKPHLPGPQPGDEDELLGPQHIDHCVDALRQSLMCNADISVLVWGWHQGRQRHTERGTILHTCKRFDKIHEWARQHAVYEAMDNGFREMNDPLDPSTWEGGYHGED</sequence>
<dbReference type="GeneID" id="25982137"/>
<dbReference type="GO" id="GO:0043386">
    <property type="term" value="P:mycotoxin biosynthetic process"/>
    <property type="evidence" value="ECO:0007669"/>
    <property type="project" value="InterPro"/>
</dbReference>
<evidence type="ECO:0000256" key="3">
    <source>
        <dbReference type="ARBA" id="ARBA00022692"/>
    </source>
</evidence>
<dbReference type="Proteomes" id="UP000007796">
    <property type="component" value="Unassembled WGS sequence"/>
</dbReference>
<evidence type="ECO:0008006" key="11">
    <source>
        <dbReference type="Google" id="ProtNLM"/>
    </source>
</evidence>
<keyword evidence="6" id="KW-0472">Membrane</keyword>
<dbReference type="InParanoid" id="F0XEV7"/>
<keyword evidence="10" id="KW-1185">Reference proteome</keyword>
<dbReference type="EMBL" id="GL629765">
    <property type="protein sequence ID" value="EFX04069.1"/>
    <property type="molecule type" value="Genomic_DNA"/>
</dbReference>